<feature type="domain" description="Chromo" evidence="21">
    <location>
        <begin position="1356"/>
        <end position="1414"/>
    </location>
</feature>
<dbReference type="Pfam" id="PF17919">
    <property type="entry name" value="RT_RNaseH_2"/>
    <property type="match status" value="1"/>
</dbReference>
<dbReference type="InterPro" id="IPR036397">
    <property type="entry name" value="RNaseH_sf"/>
</dbReference>
<dbReference type="InterPro" id="IPR050951">
    <property type="entry name" value="Retrovirus_Pol_polyprotein"/>
</dbReference>
<dbReference type="GO" id="GO:0006508">
    <property type="term" value="P:proteolysis"/>
    <property type="evidence" value="ECO:0007669"/>
    <property type="project" value="UniProtKB-KW"/>
</dbReference>
<dbReference type="GO" id="GO:0005634">
    <property type="term" value="C:nucleus"/>
    <property type="evidence" value="ECO:0007669"/>
    <property type="project" value="UniProtKB-SubCell"/>
</dbReference>
<keyword evidence="12" id="KW-0460">Magnesium</keyword>
<dbReference type="InterPro" id="IPR012337">
    <property type="entry name" value="RNaseH-like_sf"/>
</dbReference>
<dbReference type="SUPFAM" id="SSF53098">
    <property type="entry name" value="Ribonuclease H-like"/>
    <property type="match status" value="1"/>
</dbReference>
<dbReference type="InterPro" id="IPR056924">
    <property type="entry name" value="SH3_Tf2-1"/>
</dbReference>
<evidence type="ECO:0000256" key="12">
    <source>
        <dbReference type="ARBA" id="ARBA00022842"/>
    </source>
</evidence>
<dbReference type="Gene3D" id="3.30.70.270">
    <property type="match status" value="2"/>
</dbReference>
<feature type="region of interest" description="Disordered" evidence="20">
    <location>
        <begin position="1329"/>
        <end position="1353"/>
    </location>
</feature>
<evidence type="ECO:0000256" key="19">
    <source>
        <dbReference type="ARBA" id="ARBA00039658"/>
    </source>
</evidence>
<dbReference type="SUPFAM" id="SSF54160">
    <property type="entry name" value="Chromo domain-like"/>
    <property type="match status" value="1"/>
</dbReference>
<dbReference type="PANTHER" id="PTHR37984">
    <property type="entry name" value="PROTEIN CBG26694"/>
    <property type="match status" value="1"/>
</dbReference>
<dbReference type="GO" id="GO:0003964">
    <property type="term" value="F:RNA-directed DNA polymerase activity"/>
    <property type="evidence" value="ECO:0007669"/>
    <property type="project" value="UniProtKB-KW"/>
</dbReference>
<keyword evidence="11" id="KW-0378">Hydrolase</keyword>
<dbReference type="Pfam" id="PF13650">
    <property type="entry name" value="Asp_protease_2"/>
    <property type="match status" value="1"/>
</dbReference>
<keyword evidence="5" id="KW-0808">Transferase</keyword>
<keyword evidence="18" id="KW-0511">Multifunctional enzyme</keyword>
<dbReference type="InterPro" id="IPR016197">
    <property type="entry name" value="Chromo-like_dom_sf"/>
</dbReference>
<dbReference type="InterPro" id="IPR000477">
    <property type="entry name" value="RT_dom"/>
</dbReference>
<keyword evidence="25" id="KW-1185">Reference proteome</keyword>
<dbReference type="InterPro" id="IPR043502">
    <property type="entry name" value="DNA/RNA_pol_sf"/>
</dbReference>
<keyword evidence="14" id="KW-0695">RNA-directed DNA polymerase</keyword>
<evidence type="ECO:0000256" key="1">
    <source>
        <dbReference type="ARBA" id="ARBA00004123"/>
    </source>
</evidence>
<dbReference type="GO" id="GO:0003887">
    <property type="term" value="F:DNA-directed DNA polymerase activity"/>
    <property type="evidence" value="ECO:0007669"/>
    <property type="project" value="UniProtKB-KW"/>
</dbReference>
<dbReference type="GO" id="GO:0004523">
    <property type="term" value="F:RNA-DNA hybrid ribonuclease activity"/>
    <property type="evidence" value="ECO:0007669"/>
    <property type="project" value="UniProtKB-EC"/>
</dbReference>
<dbReference type="Gene3D" id="3.30.420.10">
    <property type="entry name" value="Ribonuclease H-like superfamily/Ribonuclease H"/>
    <property type="match status" value="1"/>
</dbReference>
<keyword evidence="6" id="KW-0548">Nucleotidyltransferase</keyword>
<protein>
    <recommendedName>
        <fullName evidence="19">Gypsy retrotransposon integrase-like protein 1</fullName>
        <ecNumber evidence="3">3.1.26.4</ecNumber>
    </recommendedName>
</protein>
<evidence type="ECO:0000256" key="10">
    <source>
        <dbReference type="ARBA" id="ARBA00022759"/>
    </source>
</evidence>
<evidence type="ECO:0000256" key="3">
    <source>
        <dbReference type="ARBA" id="ARBA00012180"/>
    </source>
</evidence>
<keyword evidence="4" id="KW-0645">Protease</keyword>
<dbReference type="PROSITE" id="PS50994">
    <property type="entry name" value="INTEGRASE"/>
    <property type="match status" value="1"/>
</dbReference>
<dbReference type="FunFam" id="3.30.420.10:FF:000032">
    <property type="entry name" value="Retrovirus-related Pol polyprotein from transposon 297-like Protein"/>
    <property type="match status" value="1"/>
</dbReference>
<evidence type="ECO:0000256" key="6">
    <source>
        <dbReference type="ARBA" id="ARBA00022695"/>
    </source>
</evidence>
<evidence type="ECO:0000256" key="11">
    <source>
        <dbReference type="ARBA" id="ARBA00022801"/>
    </source>
</evidence>
<keyword evidence="8" id="KW-0479">Metal-binding</keyword>
<evidence type="ECO:0000259" key="21">
    <source>
        <dbReference type="PROSITE" id="PS50013"/>
    </source>
</evidence>
<dbReference type="InterPro" id="IPR041577">
    <property type="entry name" value="RT_RNaseH_2"/>
</dbReference>
<evidence type="ECO:0000256" key="15">
    <source>
        <dbReference type="ARBA" id="ARBA00022932"/>
    </source>
</evidence>
<evidence type="ECO:0000256" key="7">
    <source>
        <dbReference type="ARBA" id="ARBA00022722"/>
    </source>
</evidence>
<dbReference type="FunFam" id="1.10.340.70:FF:000001">
    <property type="entry name" value="Retrovirus-related Pol polyprotein from transposon gypsy-like Protein"/>
    <property type="match status" value="1"/>
</dbReference>
<evidence type="ECO:0000256" key="5">
    <source>
        <dbReference type="ARBA" id="ARBA00022679"/>
    </source>
</evidence>
<proteinExistence type="inferred from homology"/>
<dbReference type="SUPFAM" id="SSF56672">
    <property type="entry name" value="DNA/RNA polymerases"/>
    <property type="match status" value="1"/>
</dbReference>
<evidence type="ECO:0000256" key="17">
    <source>
        <dbReference type="ARBA" id="ARBA00023172"/>
    </source>
</evidence>
<dbReference type="Gene3D" id="2.40.70.10">
    <property type="entry name" value="Acid Proteases"/>
    <property type="match status" value="1"/>
</dbReference>
<dbReference type="FunFam" id="3.10.20.370:FF:000003">
    <property type="entry name" value="Transposon Tf2-6 polyprotein"/>
    <property type="match status" value="1"/>
</dbReference>
<dbReference type="Gene3D" id="1.10.340.70">
    <property type="match status" value="1"/>
</dbReference>
<dbReference type="Pfam" id="PF24626">
    <property type="entry name" value="SH3_Tf2-1"/>
    <property type="match status" value="1"/>
</dbReference>
<dbReference type="Gene3D" id="2.40.50.40">
    <property type="match status" value="1"/>
</dbReference>
<dbReference type="Gene3D" id="3.10.10.10">
    <property type="entry name" value="HIV Type 1 Reverse Transcriptase, subunit A, domain 1"/>
    <property type="match status" value="1"/>
</dbReference>
<feature type="compositionally biased region" description="Basic and acidic residues" evidence="20">
    <location>
        <begin position="258"/>
        <end position="269"/>
    </location>
</feature>
<dbReference type="GO" id="GO:0004190">
    <property type="term" value="F:aspartic-type endopeptidase activity"/>
    <property type="evidence" value="ECO:0007669"/>
    <property type="project" value="UniProtKB-KW"/>
</dbReference>
<dbReference type="GO" id="GO:0015074">
    <property type="term" value="P:DNA integration"/>
    <property type="evidence" value="ECO:0007669"/>
    <property type="project" value="UniProtKB-KW"/>
</dbReference>
<reference evidence="24" key="3">
    <citation type="submission" date="2025-09" db="UniProtKB">
        <authorList>
            <consortium name="Ensembl"/>
        </authorList>
    </citation>
    <scope>IDENTIFICATION</scope>
</reference>
<evidence type="ECO:0000256" key="8">
    <source>
        <dbReference type="ARBA" id="ARBA00022723"/>
    </source>
</evidence>
<dbReference type="EC" id="3.1.26.4" evidence="3"/>
<reference evidence="24" key="1">
    <citation type="submission" date="2020-06" db="EMBL/GenBank/DDBJ databases">
        <authorList>
            <consortium name="Wellcome Sanger Institute Data Sharing"/>
        </authorList>
    </citation>
    <scope>NUCLEOTIDE SEQUENCE [LARGE SCALE GENOMIC DNA]</scope>
</reference>
<dbReference type="Pfam" id="PF00078">
    <property type="entry name" value="RVT_1"/>
    <property type="match status" value="1"/>
</dbReference>
<dbReference type="FunFam" id="3.30.70.270:FF:000020">
    <property type="entry name" value="Transposon Tf2-6 polyprotein-like Protein"/>
    <property type="match status" value="1"/>
</dbReference>
<dbReference type="GO" id="GO:0046872">
    <property type="term" value="F:metal ion binding"/>
    <property type="evidence" value="ECO:0007669"/>
    <property type="project" value="UniProtKB-KW"/>
</dbReference>
<organism evidence="24 25">
    <name type="scientific">Gouania willdenowi</name>
    <name type="common">Blunt-snouted clingfish</name>
    <name type="synonym">Lepadogaster willdenowi</name>
    <dbReference type="NCBI Taxonomy" id="441366"/>
    <lineage>
        <taxon>Eukaryota</taxon>
        <taxon>Metazoa</taxon>
        <taxon>Chordata</taxon>
        <taxon>Craniata</taxon>
        <taxon>Vertebrata</taxon>
        <taxon>Euteleostomi</taxon>
        <taxon>Actinopterygii</taxon>
        <taxon>Neopterygii</taxon>
        <taxon>Teleostei</taxon>
        <taxon>Neoteleostei</taxon>
        <taxon>Acanthomorphata</taxon>
        <taxon>Ovalentaria</taxon>
        <taxon>Blenniimorphae</taxon>
        <taxon>Blenniiformes</taxon>
        <taxon>Gobiesocoidei</taxon>
        <taxon>Gobiesocidae</taxon>
        <taxon>Gobiesocinae</taxon>
        <taxon>Gouania</taxon>
    </lineage>
</organism>
<evidence type="ECO:0000256" key="9">
    <source>
        <dbReference type="ARBA" id="ARBA00022750"/>
    </source>
</evidence>
<sequence>MSSADRTTDEASAAHHAVVSHEAILGRHEELLKTLVSSVKALISQMSHLTGQQSVLASSLAASGCQPTPINAPETTVVGSPSALATVGREPTVPVPERYAGDLGSCQAFLTQVSLVFELQPTSYASDRAKIAYLIGLLRGPARDWGTAVWEKQGEICTSYSRFSADMRRVFDHPVRGRDAGDRLMALRQGVRSVAEYSVEFQALAATSGFNDPALQRSFYGGLSEALKDELATKEEVGSLEALISLAIRLDNRLRERRRERSHWRDSAPSRRLSPTLQPATPTPCPEAASEVMEALHCFLPQGTSKKEGSLVTGSLRVSRTASTSPHLLQLPATLSYQNQSLSVTVLVDSGAEENFLDSALARQLHIPSMPLDSPVEARSLNGLPLATIRRKTVPVTLRLAGNHHETLTFHLLEHSRPQLVLGHPWLIKHNPSIDWCGSQVKSWSTGCHANCLRSAPSPAPVNPRPDPRPPDLSGVPEVYHDLVPVFSKEDALSLPPHRPYDCAIELLPGATLPSGRLYNLSKPEQAAMETYIRDALAAGIIRPSTSPVGAGFFFVNKKDGSLRPCIDFRGLNNITVKNKYPLPLINSAFTLLHGAKVFSKLDLRNAYHLVRIREGDEWKTGFNTPLGHFEYLVMPFGLTNAPAVFQNLVNDVLRDMINRFVFVYIDDILIYSRDQEEHVRHVRLVLERLWKNRLFAKAEKCEFHITTVSFLGFVISPGRVMMDPAKLSAVSEWPQPETRKQLQRFLGFANFYRRFIRDYSRVAAPLTALTSTSIPFQWTPKAEQAFQSLKVRFTSAPILVQPDPHLQFVVEVDASDSGVGAVLSQRTPSDQKLHPCAFFSRRLTPAERNYDVGNRELLAVKLALEEWRHWLEGAEHPFIVWTDHKNLEYIRSARRLNSRQARWALFFGRFQFSLTYRPGSRNIKPDALSRQFSCDEPSGDPESILPPARLVASLTWQVEDQVRQAQSQQPIPGNCPPNVLYVPESVRTQVLQWAHTSRFACHPGGFRTTAILRQRFWWPSLERDTRDFVATCPTCSRGKTPSRPSSGLLQPLPVPSRPWSHIAVDFVTGLPPSGGNTVILTIVDRFSKAAHFVALPKLPSARETASLLVDHVFRLHGIPADIVSDRGPQFISGVWKAFCAALGATLSLTSGFHPQSNGQAERANQSLETYLRCLVSSNPTAWVEHLAWVEYAHNSQINSSLGMSPFQCSLGYQPPLFPSQEQELSVPSVQAFVSQIKRVWDRARAGLIQSTERMERQANRRRCPAPTYSVGQRVWLRAKDLPLKVESRKLAPRFIGPFPVERIISPTAVRLTLPRTLKIHPTFHVSQVRPARDSPLAPPVPPPPPPRMVDDSPAYSVRRLLDVRRRGRGLQFLVDWEGYGPEERSWVPRSQILCPDLIRDLKRRRPERFGRAPGGARRRGGTVMPSTSGIS</sequence>
<evidence type="ECO:0000256" key="18">
    <source>
        <dbReference type="ARBA" id="ARBA00023268"/>
    </source>
</evidence>
<dbReference type="InterPro" id="IPR001584">
    <property type="entry name" value="Integrase_cat-core"/>
</dbReference>
<dbReference type="Ensembl" id="ENSGWIT00000045147.1">
    <property type="protein sequence ID" value="ENSGWIP00000041567.1"/>
    <property type="gene ID" value="ENSGWIG00000020943.1"/>
</dbReference>
<dbReference type="InterPro" id="IPR023780">
    <property type="entry name" value="Chromo_domain"/>
</dbReference>
<accession>A0A8C5HBB1</accession>
<dbReference type="GO" id="GO:0006310">
    <property type="term" value="P:DNA recombination"/>
    <property type="evidence" value="ECO:0007669"/>
    <property type="project" value="UniProtKB-KW"/>
</dbReference>
<dbReference type="InterPro" id="IPR021109">
    <property type="entry name" value="Peptidase_aspartic_dom_sf"/>
</dbReference>
<keyword evidence="13" id="KW-0229">DNA integration</keyword>
<evidence type="ECO:0000256" key="13">
    <source>
        <dbReference type="ARBA" id="ARBA00022908"/>
    </source>
</evidence>
<dbReference type="InterPro" id="IPR041588">
    <property type="entry name" value="Integrase_H2C2"/>
</dbReference>
<name>A0A8C5HBB1_GOUWI</name>
<dbReference type="PROSITE" id="PS50878">
    <property type="entry name" value="RT_POL"/>
    <property type="match status" value="1"/>
</dbReference>
<evidence type="ECO:0000313" key="24">
    <source>
        <dbReference type="Ensembl" id="ENSGWIP00000041567.1"/>
    </source>
</evidence>
<dbReference type="CDD" id="cd00303">
    <property type="entry name" value="retropepsin_like"/>
    <property type="match status" value="1"/>
</dbReference>
<reference evidence="24" key="2">
    <citation type="submission" date="2025-08" db="UniProtKB">
        <authorList>
            <consortium name="Ensembl"/>
        </authorList>
    </citation>
    <scope>IDENTIFICATION</scope>
</reference>
<evidence type="ECO:0000259" key="22">
    <source>
        <dbReference type="PROSITE" id="PS50878"/>
    </source>
</evidence>
<dbReference type="InterPro" id="IPR005162">
    <property type="entry name" value="Retrotrans_gag_dom"/>
</dbReference>
<feature type="region of interest" description="Disordered" evidence="20">
    <location>
        <begin position="1406"/>
        <end position="1432"/>
    </location>
</feature>
<evidence type="ECO:0000256" key="16">
    <source>
        <dbReference type="ARBA" id="ARBA00023125"/>
    </source>
</evidence>
<evidence type="ECO:0000259" key="23">
    <source>
        <dbReference type="PROSITE" id="PS50994"/>
    </source>
</evidence>
<feature type="domain" description="Reverse transcriptase" evidence="22">
    <location>
        <begin position="537"/>
        <end position="716"/>
    </location>
</feature>
<feature type="region of interest" description="Disordered" evidence="20">
    <location>
        <begin position="258"/>
        <end position="286"/>
    </location>
</feature>
<dbReference type="SUPFAM" id="SSF50630">
    <property type="entry name" value="Acid proteases"/>
    <property type="match status" value="1"/>
</dbReference>
<dbReference type="Pfam" id="PF00665">
    <property type="entry name" value="rve"/>
    <property type="match status" value="1"/>
</dbReference>
<dbReference type="PROSITE" id="PS50013">
    <property type="entry name" value="CHROMO_2"/>
    <property type="match status" value="1"/>
</dbReference>
<evidence type="ECO:0000256" key="14">
    <source>
        <dbReference type="ARBA" id="ARBA00022918"/>
    </source>
</evidence>
<dbReference type="CDD" id="cd01647">
    <property type="entry name" value="RT_LTR"/>
    <property type="match status" value="1"/>
</dbReference>
<evidence type="ECO:0000256" key="20">
    <source>
        <dbReference type="SAM" id="MobiDB-lite"/>
    </source>
</evidence>
<keyword evidence="17" id="KW-0233">DNA recombination</keyword>
<feature type="compositionally biased region" description="Pro residues" evidence="20">
    <location>
        <begin position="1337"/>
        <end position="1348"/>
    </location>
</feature>
<evidence type="ECO:0000313" key="25">
    <source>
        <dbReference type="Proteomes" id="UP000694680"/>
    </source>
</evidence>
<keyword evidence="15" id="KW-0239">DNA-directed DNA polymerase</keyword>
<dbReference type="SMART" id="SM00298">
    <property type="entry name" value="CHROMO"/>
    <property type="match status" value="1"/>
</dbReference>
<evidence type="ECO:0000256" key="4">
    <source>
        <dbReference type="ARBA" id="ARBA00022670"/>
    </source>
</evidence>
<keyword evidence="10" id="KW-0255">Endonuclease</keyword>
<keyword evidence="16" id="KW-0238">DNA-binding</keyword>
<dbReference type="Pfam" id="PF03732">
    <property type="entry name" value="Retrotrans_gag"/>
    <property type="match status" value="1"/>
</dbReference>
<dbReference type="Proteomes" id="UP000694680">
    <property type="component" value="Chromosome 13"/>
</dbReference>
<keyword evidence="7" id="KW-0540">Nuclease</keyword>
<evidence type="ECO:0000256" key="2">
    <source>
        <dbReference type="ARBA" id="ARBA00010879"/>
    </source>
</evidence>
<dbReference type="PANTHER" id="PTHR37984:SF5">
    <property type="entry name" value="PROTEIN NYNRIN-LIKE"/>
    <property type="match status" value="1"/>
</dbReference>
<keyword evidence="9" id="KW-0064">Aspartyl protease</keyword>
<dbReference type="InterPro" id="IPR000953">
    <property type="entry name" value="Chromo/chromo_shadow_dom"/>
</dbReference>
<dbReference type="InterPro" id="IPR043128">
    <property type="entry name" value="Rev_trsase/Diguanyl_cyclase"/>
</dbReference>
<feature type="domain" description="Integrase catalytic" evidence="23">
    <location>
        <begin position="1055"/>
        <end position="1214"/>
    </location>
</feature>
<dbReference type="CDD" id="cd09274">
    <property type="entry name" value="RNase_HI_RT_Ty3"/>
    <property type="match status" value="1"/>
</dbReference>
<dbReference type="Pfam" id="PF17921">
    <property type="entry name" value="Integrase_H2C2"/>
    <property type="match status" value="1"/>
</dbReference>
<comment type="subcellular location">
    <subcellularLocation>
        <location evidence="1">Nucleus</location>
    </subcellularLocation>
</comment>
<dbReference type="Pfam" id="PF00385">
    <property type="entry name" value="Chromo"/>
    <property type="match status" value="1"/>
</dbReference>
<dbReference type="GO" id="GO:0003677">
    <property type="term" value="F:DNA binding"/>
    <property type="evidence" value="ECO:0007669"/>
    <property type="project" value="UniProtKB-KW"/>
</dbReference>
<comment type="similarity">
    <text evidence="2">Belongs to the beta type-B retroviral polymerase family. HERV class-II K(HML-2) pol subfamily.</text>
</comment>